<dbReference type="EMBL" id="REFW01000004">
    <property type="protein sequence ID" value="RMB58413.1"/>
    <property type="molecule type" value="Genomic_DNA"/>
</dbReference>
<accession>A0A3M0G9W6</accession>
<comment type="caution">
    <text evidence="1">The sequence shown here is derived from an EMBL/GenBank/DDBJ whole genome shotgun (WGS) entry which is preliminary data.</text>
</comment>
<dbReference type="InterPro" id="IPR007391">
    <property type="entry name" value="Vancomycin_resist_VanW"/>
</dbReference>
<dbReference type="Proteomes" id="UP000275256">
    <property type="component" value="Unassembled WGS sequence"/>
</dbReference>
<sequence length="558" mass="58586">MFAGILGLLVLVGGSWVGAHFAAGDQVPTNATVEGVAIGGLSPSAAEQKLKDELDPKYASAITVAGDSDVSVTLDPLESGLALDYAAAVRSAGGGASWNPVDIWRTFTGGTDAELPKLVDQAQLSSVLEADADAFSSDATDATLAYVDGAIARTDGTPATQLDVPATTTAVAAVFEQGGTEAAAVVKETPPSVTTAMVDDAVKAYAEPAISGPITITSTDGSFEITPEQVAAVTTFAAEGDSLTPQTDAEKLMELTAKAQSGLKLAVTKDASYTMTGGAITVVPAVDGSTIDPEALASAMASAAVKTGDERTASVEVTKKPADFTTAQAEKLKPTEVIGEFTTKFPYAAYRNTNLSKAASSVNGTVLLPDEVFSLNETLGERTAKNGYVDGYVINGGVLVKEPGGGISQSSTTLFNAAFFAGYEDVEHKPHSLYFNRYPAGREATIYYGKLDMRFRNNTEYPAYIQGYVSKASSGNPGSITFKIWSNRTWDKVESTELVKSDYYTGSTRTLKGPKCEPQAPIQGFSVSWKRLFYKGGAVAKSEDWFWKYSAGDRIVCE</sequence>
<gene>
    <name evidence="1" type="ORF">EAX62_14585</name>
</gene>
<keyword evidence="2" id="KW-1185">Reference proteome</keyword>
<protein>
    <submittedName>
        <fullName evidence="1">Uncharacterized protein</fullName>
    </submittedName>
</protein>
<evidence type="ECO:0000313" key="2">
    <source>
        <dbReference type="Proteomes" id="UP000275256"/>
    </source>
</evidence>
<proteinExistence type="predicted"/>
<dbReference type="PANTHER" id="PTHR35788:SF1">
    <property type="entry name" value="EXPORTED PROTEIN"/>
    <property type="match status" value="1"/>
</dbReference>
<dbReference type="PANTHER" id="PTHR35788">
    <property type="entry name" value="EXPORTED PROTEIN-RELATED"/>
    <property type="match status" value="1"/>
</dbReference>
<reference evidence="1 2" key="1">
    <citation type="submission" date="2018-10" db="EMBL/GenBank/DDBJ databases">
        <title>Tessaracoccus antarcticuss sp. nov., isolated from sediment.</title>
        <authorList>
            <person name="Zhou L.Y."/>
            <person name="Du Z.J."/>
        </authorList>
    </citation>
    <scope>NUCLEOTIDE SEQUENCE [LARGE SCALE GENOMIC DNA]</scope>
    <source>
        <strain evidence="1 2">JDX10</strain>
    </source>
</reference>
<name>A0A3M0G9W6_9ACTN</name>
<dbReference type="AlphaFoldDB" id="A0A3M0G9W6"/>
<organism evidence="1 2">
    <name type="scientific">Tessaracoccus antarcticus</name>
    <dbReference type="NCBI Taxonomy" id="2479848"/>
    <lineage>
        <taxon>Bacteria</taxon>
        <taxon>Bacillati</taxon>
        <taxon>Actinomycetota</taxon>
        <taxon>Actinomycetes</taxon>
        <taxon>Propionibacteriales</taxon>
        <taxon>Propionibacteriaceae</taxon>
        <taxon>Tessaracoccus</taxon>
    </lineage>
</organism>
<dbReference type="Pfam" id="PF04294">
    <property type="entry name" value="VanW"/>
    <property type="match status" value="1"/>
</dbReference>
<dbReference type="InterPro" id="IPR052913">
    <property type="entry name" value="Glycopeptide_resist_protein"/>
</dbReference>
<evidence type="ECO:0000313" key="1">
    <source>
        <dbReference type="EMBL" id="RMB58413.1"/>
    </source>
</evidence>